<feature type="region of interest" description="Disordered" evidence="1">
    <location>
        <begin position="245"/>
        <end position="302"/>
    </location>
</feature>
<protein>
    <submittedName>
        <fullName evidence="2">Uncharacterized protein</fullName>
    </submittedName>
</protein>
<dbReference type="EMBL" id="CADCVG010000066">
    <property type="protein sequence ID" value="CAA9455834.1"/>
    <property type="molecule type" value="Genomic_DNA"/>
</dbReference>
<feature type="non-terminal residue" evidence="2">
    <location>
        <position position="1"/>
    </location>
</feature>
<name>A0A6J4R377_9ACTN</name>
<feature type="non-terminal residue" evidence="2">
    <location>
        <position position="302"/>
    </location>
</feature>
<dbReference type="AlphaFoldDB" id="A0A6J4R377"/>
<evidence type="ECO:0000313" key="2">
    <source>
        <dbReference type="EMBL" id="CAA9455834.1"/>
    </source>
</evidence>
<sequence length="302" mass="32952">EPAIQGVGACQRPRRSAVRVTQEPAYLLPGGVGRSGGNRYRAKCGGNPLRLRPSRECADRRERAGTARAWHISRVLRRVRWRRAPDRRHAGVPRGGGRGLLAALRRSDAAVRLVHATGVWWGGGQRYDARTGRRPPGVLVPGQPPRLRRAGVLRRLLLPLPGRQIRSPLDALARGRGGVAVRYQHLLSGLGPGSLPWPPLHRLYLQPAVRPGLPLPAHVEPGAASADQVGGLRFCRRAGGVLRGYRARSPGSRPPGSRAARRAGRGHADLRFHLADPAQYRRGDLAQPPVGHRPPHQSRPRL</sequence>
<evidence type="ECO:0000256" key="1">
    <source>
        <dbReference type="SAM" id="MobiDB-lite"/>
    </source>
</evidence>
<organism evidence="2">
    <name type="scientific">uncultured Rubrobacteraceae bacterium</name>
    <dbReference type="NCBI Taxonomy" id="349277"/>
    <lineage>
        <taxon>Bacteria</taxon>
        <taxon>Bacillati</taxon>
        <taxon>Actinomycetota</taxon>
        <taxon>Rubrobacteria</taxon>
        <taxon>Rubrobacterales</taxon>
        <taxon>Rubrobacteraceae</taxon>
        <taxon>environmental samples</taxon>
    </lineage>
</organism>
<gene>
    <name evidence="2" type="ORF">AVDCRST_MAG14-1615</name>
</gene>
<reference evidence="2" key="1">
    <citation type="submission" date="2020-02" db="EMBL/GenBank/DDBJ databases">
        <authorList>
            <person name="Meier V. D."/>
        </authorList>
    </citation>
    <scope>NUCLEOTIDE SEQUENCE</scope>
    <source>
        <strain evidence="2">AVDCRST_MAG14</strain>
    </source>
</reference>
<feature type="compositionally biased region" description="Basic residues" evidence="1">
    <location>
        <begin position="293"/>
        <end position="302"/>
    </location>
</feature>
<feature type="compositionally biased region" description="Low complexity" evidence="1">
    <location>
        <begin position="247"/>
        <end position="258"/>
    </location>
</feature>
<proteinExistence type="predicted"/>
<feature type="compositionally biased region" description="Basic and acidic residues" evidence="1">
    <location>
        <begin position="266"/>
        <end position="284"/>
    </location>
</feature>
<accession>A0A6J4R377</accession>